<feature type="region of interest" description="Disordered" evidence="2">
    <location>
        <begin position="1"/>
        <end position="32"/>
    </location>
</feature>
<dbReference type="PANTHER" id="PTHR23176:SF107">
    <property type="entry name" value="RHO GTPASE-ACTIVATING PROTEIN 12"/>
    <property type="match status" value="1"/>
</dbReference>
<dbReference type="AlphaFoldDB" id="A0AAZ1XQI5"/>
<name>A0AAZ1XQI5_OREAU</name>
<dbReference type="CDD" id="cd04403">
    <property type="entry name" value="RhoGAP_ARHGAP27_15_12_9"/>
    <property type="match status" value="1"/>
</dbReference>
<dbReference type="FunFam" id="1.10.555.10:FF:000003">
    <property type="entry name" value="Putative rho GTPase-activating protein 12"/>
    <property type="match status" value="1"/>
</dbReference>
<protein>
    <recommendedName>
        <fullName evidence="3">Rho-GAP domain-containing protein</fullName>
    </recommendedName>
</protein>
<evidence type="ECO:0000256" key="1">
    <source>
        <dbReference type="ARBA" id="ARBA00022468"/>
    </source>
</evidence>
<proteinExistence type="predicted"/>
<dbReference type="Ensembl" id="ENSOABT00000062323.1">
    <property type="protein sequence ID" value="ENSOABP00000069853.1"/>
    <property type="gene ID" value="ENSOABG00000011480.2"/>
</dbReference>
<dbReference type="SUPFAM" id="SSF48350">
    <property type="entry name" value="GTPase activation domain, GAP"/>
    <property type="match status" value="1"/>
</dbReference>
<reference evidence="4" key="2">
    <citation type="submission" date="2025-08" db="UniProtKB">
        <authorList>
            <consortium name="Ensembl"/>
        </authorList>
    </citation>
    <scope>IDENTIFICATION</scope>
</reference>
<accession>A0AAZ1XQI5</accession>
<dbReference type="GO" id="GO:0007165">
    <property type="term" value="P:signal transduction"/>
    <property type="evidence" value="ECO:0007669"/>
    <property type="project" value="InterPro"/>
</dbReference>
<dbReference type="InterPro" id="IPR008936">
    <property type="entry name" value="Rho_GTPase_activation_prot"/>
</dbReference>
<sequence length="251" mass="28751">MVDNTVLSRVSSTAMKPSTSMDSSEHKKTRSKLKKLLTGRPTLQTVKDKGYIKDQVFGCALSSLCQRENTTVPNFVKMCIDNVENNGLSVDGLYRVSGNLAVIQKLRFAVNHGKFKQKGKENEKVNLSDGKWEDIHVTTGALKMFFRELPEPLFTYNLFHDFVSHRVQSIKELVRQLPKPNHDTMQALFKHLRKVIDYGEENRMTTQSVAIVFGPTLLRPETETWNMAVHMVYQNQIVELILLEYESIFGR</sequence>
<organism evidence="4 5">
    <name type="scientific">Oreochromis aureus</name>
    <name type="common">Israeli tilapia</name>
    <name type="synonym">Chromis aureus</name>
    <dbReference type="NCBI Taxonomy" id="47969"/>
    <lineage>
        <taxon>Eukaryota</taxon>
        <taxon>Metazoa</taxon>
        <taxon>Chordata</taxon>
        <taxon>Craniata</taxon>
        <taxon>Vertebrata</taxon>
        <taxon>Euteleostomi</taxon>
        <taxon>Actinopterygii</taxon>
        <taxon>Neopterygii</taxon>
        <taxon>Teleostei</taxon>
        <taxon>Neoteleostei</taxon>
        <taxon>Acanthomorphata</taxon>
        <taxon>Ovalentaria</taxon>
        <taxon>Cichlomorphae</taxon>
        <taxon>Cichliformes</taxon>
        <taxon>Cichlidae</taxon>
        <taxon>African cichlids</taxon>
        <taxon>Pseudocrenilabrinae</taxon>
        <taxon>Oreochromini</taxon>
        <taxon>Oreochromis</taxon>
    </lineage>
</organism>
<reference evidence="5" key="1">
    <citation type="submission" date="2020-03" db="EMBL/GenBank/DDBJ databases">
        <title>Evolution of repeat sequences and sex chromosomes of tilapia species revealed by chromosome-level genomes.</title>
        <authorList>
            <person name="Xu L."/>
            <person name="Tao W."/>
            <person name="Wang D."/>
            <person name="Zhou Q."/>
        </authorList>
    </citation>
    <scope>NUCLEOTIDE SEQUENCE [LARGE SCALE GENOMIC DNA]</scope>
    <source>
        <strain evidence="5">Israel</strain>
    </source>
</reference>
<evidence type="ECO:0000256" key="2">
    <source>
        <dbReference type="SAM" id="MobiDB-lite"/>
    </source>
</evidence>
<dbReference type="GO" id="GO:0005096">
    <property type="term" value="F:GTPase activator activity"/>
    <property type="evidence" value="ECO:0007669"/>
    <property type="project" value="UniProtKB-KW"/>
</dbReference>
<feature type="domain" description="Rho-GAP" evidence="3">
    <location>
        <begin position="59"/>
        <end position="249"/>
    </location>
</feature>
<keyword evidence="1" id="KW-0343">GTPase activation</keyword>
<dbReference type="PROSITE" id="PS50238">
    <property type="entry name" value="RHOGAP"/>
    <property type="match status" value="1"/>
</dbReference>
<feature type="compositionally biased region" description="Polar residues" evidence="2">
    <location>
        <begin position="1"/>
        <end position="22"/>
    </location>
</feature>
<dbReference type="Gene3D" id="1.10.555.10">
    <property type="entry name" value="Rho GTPase activation protein"/>
    <property type="match status" value="1"/>
</dbReference>
<evidence type="ECO:0000313" key="5">
    <source>
        <dbReference type="Proteomes" id="UP000472276"/>
    </source>
</evidence>
<evidence type="ECO:0000259" key="3">
    <source>
        <dbReference type="PROSITE" id="PS50238"/>
    </source>
</evidence>
<gene>
    <name evidence="4" type="primary">LOC116331582</name>
</gene>
<keyword evidence="5" id="KW-1185">Reference proteome</keyword>
<dbReference type="InterPro" id="IPR000198">
    <property type="entry name" value="RhoGAP_dom"/>
</dbReference>
<evidence type="ECO:0000313" key="4">
    <source>
        <dbReference type="Ensembl" id="ENSOABP00000069853.1"/>
    </source>
</evidence>
<dbReference type="Pfam" id="PF00620">
    <property type="entry name" value="RhoGAP"/>
    <property type="match status" value="1"/>
</dbReference>
<dbReference type="GO" id="GO:0005737">
    <property type="term" value="C:cytoplasm"/>
    <property type="evidence" value="ECO:0007669"/>
    <property type="project" value="TreeGrafter"/>
</dbReference>
<dbReference type="PANTHER" id="PTHR23176">
    <property type="entry name" value="RHO/RAC/CDC GTPASE-ACTIVATING PROTEIN"/>
    <property type="match status" value="1"/>
</dbReference>
<reference evidence="4" key="3">
    <citation type="submission" date="2025-09" db="UniProtKB">
        <authorList>
            <consortium name="Ensembl"/>
        </authorList>
    </citation>
    <scope>IDENTIFICATION</scope>
</reference>
<dbReference type="Proteomes" id="UP000472276">
    <property type="component" value="Unassembled WGS sequence"/>
</dbReference>
<dbReference type="SMART" id="SM00324">
    <property type="entry name" value="RhoGAP"/>
    <property type="match status" value="1"/>
</dbReference>
<dbReference type="InterPro" id="IPR050729">
    <property type="entry name" value="Rho-GAP"/>
</dbReference>